<comment type="caution">
    <text evidence="1">The sequence shown here is derived from an EMBL/GenBank/DDBJ whole genome shotgun (WGS) entry which is preliminary data.</text>
</comment>
<accession>A0ACA9Q8K2</accession>
<reference evidence="1" key="1">
    <citation type="submission" date="2021-06" db="EMBL/GenBank/DDBJ databases">
        <authorList>
            <person name="Kallberg Y."/>
            <person name="Tangrot J."/>
            <person name="Rosling A."/>
        </authorList>
    </citation>
    <scope>NUCLEOTIDE SEQUENCE</scope>
    <source>
        <strain evidence="1">MA461A</strain>
    </source>
</reference>
<sequence>MVTSPHTSSFYISNEVKNTYNGDVYFNGKKTSNARQFLPEMEEARKIIMNIVNEKRKNRGEWNPNVAAVRNKLLCKLKRQDSLIPIIDSESRTGIKFIYFNLTLIESVGWHSDQLTRLGPRPIIGSLSLGTTRQFRLRRINEKSSRIISIPLPHNSLLIMWPPCQELWKHEVCSQNVIDNLHPIAGSKRINITFRQFRDEYTAEWTPKCSCGIQCVLKPVMRGPNIGKYFYMCYASGVNEGQKCDFFEWLDVSKRQIDYKRKYNSLESIQSIQSDESL</sequence>
<gene>
    <name evidence="1" type="ORF">RPERSI_LOCUS13135</name>
</gene>
<dbReference type="Proteomes" id="UP000789920">
    <property type="component" value="Unassembled WGS sequence"/>
</dbReference>
<name>A0ACA9Q8K2_9GLOM</name>
<evidence type="ECO:0000313" key="1">
    <source>
        <dbReference type="EMBL" id="CAG8740838.1"/>
    </source>
</evidence>
<protein>
    <submittedName>
        <fullName evidence="1">1813_t:CDS:1</fullName>
    </submittedName>
</protein>
<evidence type="ECO:0000313" key="2">
    <source>
        <dbReference type="Proteomes" id="UP000789920"/>
    </source>
</evidence>
<proteinExistence type="predicted"/>
<dbReference type="EMBL" id="CAJVQC010028839">
    <property type="protein sequence ID" value="CAG8740838.1"/>
    <property type="molecule type" value="Genomic_DNA"/>
</dbReference>
<organism evidence="1 2">
    <name type="scientific">Racocetra persica</name>
    <dbReference type="NCBI Taxonomy" id="160502"/>
    <lineage>
        <taxon>Eukaryota</taxon>
        <taxon>Fungi</taxon>
        <taxon>Fungi incertae sedis</taxon>
        <taxon>Mucoromycota</taxon>
        <taxon>Glomeromycotina</taxon>
        <taxon>Glomeromycetes</taxon>
        <taxon>Diversisporales</taxon>
        <taxon>Gigasporaceae</taxon>
        <taxon>Racocetra</taxon>
    </lineage>
</organism>
<keyword evidence="2" id="KW-1185">Reference proteome</keyword>